<dbReference type="GO" id="GO:0015232">
    <property type="term" value="F:heme transmembrane transporter activity"/>
    <property type="evidence" value="ECO:0007669"/>
    <property type="project" value="InterPro"/>
</dbReference>
<dbReference type="SUPFAM" id="SSF56935">
    <property type="entry name" value="Porins"/>
    <property type="match status" value="1"/>
</dbReference>
<evidence type="ECO:0000256" key="6">
    <source>
        <dbReference type="ARBA" id="ARBA00022729"/>
    </source>
</evidence>
<dbReference type="CDD" id="cd01347">
    <property type="entry name" value="ligand_gated_channel"/>
    <property type="match status" value="1"/>
</dbReference>
<dbReference type="InterPro" id="IPR012910">
    <property type="entry name" value="Plug_dom"/>
</dbReference>
<comment type="subcellular location">
    <subcellularLocation>
        <location evidence="1 11">Cell outer membrane</location>
        <topology evidence="1 11">Multi-pass membrane protein</topology>
    </subcellularLocation>
</comment>
<reference evidence="16 17" key="1">
    <citation type="submission" date="2019-07" db="EMBL/GenBank/DDBJ databases">
        <title>Tepidimonas alkaliphilus YIM 72238 draft genome.</title>
        <authorList>
            <person name="Da Costa M.S."/>
            <person name="Froufe H.J.C."/>
            <person name="Egas C."/>
            <person name="Albuquerque L."/>
        </authorList>
    </citation>
    <scope>NUCLEOTIDE SEQUENCE [LARGE SCALE GENOMIC DNA]</scope>
    <source>
        <strain evidence="16 17">YIM 72238</strain>
    </source>
</reference>
<dbReference type="Pfam" id="PF00593">
    <property type="entry name" value="TonB_dep_Rec_b-barrel"/>
    <property type="match status" value="1"/>
</dbReference>
<name>A0A554W9Z7_9BURK</name>
<feature type="domain" description="TonB-dependent receptor-like beta-barrel" evidence="14">
    <location>
        <begin position="313"/>
        <end position="711"/>
    </location>
</feature>
<dbReference type="PROSITE" id="PS52016">
    <property type="entry name" value="TONB_DEPENDENT_REC_3"/>
    <property type="match status" value="1"/>
</dbReference>
<evidence type="ECO:0000256" key="11">
    <source>
        <dbReference type="PROSITE-ProRule" id="PRU01360"/>
    </source>
</evidence>
<dbReference type="GO" id="GO:0015344">
    <property type="term" value="F:siderophore uptake transmembrane transporter activity"/>
    <property type="evidence" value="ECO:0007669"/>
    <property type="project" value="TreeGrafter"/>
</dbReference>
<feature type="domain" description="TonB-dependent receptor plug" evidence="15">
    <location>
        <begin position="57"/>
        <end position="180"/>
    </location>
</feature>
<evidence type="ECO:0000256" key="9">
    <source>
        <dbReference type="ARBA" id="ARBA00023170"/>
    </source>
</evidence>
<dbReference type="Proteomes" id="UP000315736">
    <property type="component" value="Unassembled WGS sequence"/>
</dbReference>
<keyword evidence="4 11" id="KW-1134">Transmembrane beta strand</keyword>
<dbReference type="InterPro" id="IPR011276">
    <property type="entry name" value="TonB_haem/Hb_rcpt"/>
</dbReference>
<protein>
    <submittedName>
        <fullName evidence="16">Heme/hemopexin utilization protein C</fullName>
    </submittedName>
</protein>
<accession>A0A554W9Z7</accession>
<dbReference type="InterPro" id="IPR039426">
    <property type="entry name" value="TonB-dep_rcpt-like"/>
</dbReference>
<keyword evidence="6 13" id="KW-0732">Signal</keyword>
<evidence type="ECO:0000313" key="17">
    <source>
        <dbReference type="Proteomes" id="UP000315736"/>
    </source>
</evidence>
<keyword evidence="9" id="KW-0675">Receptor</keyword>
<evidence type="ECO:0000256" key="8">
    <source>
        <dbReference type="ARBA" id="ARBA00023136"/>
    </source>
</evidence>
<evidence type="ECO:0000256" key="4">
    <source>
        <dbReference type="ARBA" id="ARBA00022452"/>
    </source>
</evidence>
<feature type="chain" id="PRO_5021836140" evidence="13">
    <location>
        <begin position="29"/>
        <end position="750"/>
    </location>
</feature>
<dbReference type="Gene3D" id="2.40.170.20">
    <property type="entry name" value="TonB-dependent receptor, beta-barrel domain"/>
    <property type="match status" value="1"/>
</dbReference>
<dbReference type="GO" id="GO:0009279">
    <property type="term" value="C:cell outer membrane"/>
    <property type="evidence" value="ECO:0007669"/>
    <property type="project" value="UniProtKB-SubCell"/>
</dbReference>
<keyword evidence="10 11" id="KW-0998">Cell outer membrane</keyword>
<dbReference type="PANTHER" id="PTHR30069:SF29">
    <property type="entry name" value="HEMOGLOBIN AND HEMOGLOBIN-HAPTOGLOBIN-BINDING PROTEIN 1-RELATED"/>
    <property type="match status" value="1"/>
</dbReference>
<evidence type="ECO:0000313" key="16">
    <source>
        <dbReference type="EMBL" id="TSE20396.1"/>
    </source>
</evidence>
<evidence type="ECO:0000256" key="13">
    <source>
        <dbReference type="SAM" id="SignalP"/>
    </source>
</evidence>
<evidence type="ECO:0000256" key="1">
    <source>
        <dbReference type="ARBA" id="ARBA00004571"/>
    </source>
</evidence>
<evidence type="ECO:0000256" key="2">
    <source>
        <dbReference type="ARBA" id="ARBA00009810"/>
    </source>
</evidence>
<dbReference type="OrthoDB" id="9764669at2"/>
<keyword evidence="8 11" id="KW-0472">Membrane</keyword>
<evidence type="ECO:0000256" key="3">
    <source>
        <dbReference type="ARBA" id="ARBA00022448"/>
    </source>
</evidence>
<dbReference type="InterPro" id="IPR000531">
    <property type="entry name" value="Beta-barrel_TonB"/>
</dbReference>
<dbReference type="InterPro" id="IPR010949">
    <property type="entry name" value="TonB_Hb/transfer/lactofer_rcpt"/>
</dbReference>
<keyword evidence="3 11" id="KW-0813">Transport</keyword>
<dbReference type="Gene3D" id="2.170.130.10">
    <property type="entry name" value="TonB-dependent receptor, plug domain"/>
    <property type="match status" value="1"/>
</dbReference>
<dbReference type="NCBIfam" id="TIGR01786">
    <property type="entry name" value="TonB-hemlactrns"/>
    <property type="match status" value="1"/>
</dbReference>
<dbReference type="PANTHER" id="PTHR30069">
    <property type="entry name" value="TONB-DEPENDENT OUTER MEMBRANE RECEPTOR"/>
    <property type="match status" value="1"/>
</dbReference>
<dbReference type="InterPro" id="IPR036942">
    <property type="entry name" value="Beta-barrel_TonB_sf"/>
</dbReference>
<gene>
    <name evidence="16" type="primary">hxuC</name>
    <name evidence="16" type="ORF">Talka_00741</name>
</gene>
<organism evidence="16 17">
    <name type="scientific">Tepidimonas alkaliphilus</name>
    <dbReference type="NCBI Taxonomy" id="2588942"/>
    <lineage>
        <taxon>Bacteria</taxon>
        <taxon>Pseudomonadati</taxon>
        <taxon>Pseudomonadota</taxon>
        <taxon>Betaproteobacteria</taxon>
        <taxon>Burkholderiales</taxon>
        <taxon>Tepidimonas</taxon>
    </lineage>
</organism>
<dbReference type="NCBIfam" id="TIGR01785">
    <property type="entry name" value="TonB-hemin"/>
    <property type="match status" value="1"/>
</dbReference>
<evidence type="ECO:0000256" key="10">
    <source>
        <dbReference type="ARBA" id="ARBA00023237"/>
    </source>
</evidence>
<comment type="caution">
    <text evidence="16">The sequence shown here is derived from an EMBL/GenBank/DDBJ whole genome shotgun (WGS) entry which is preliminary data.</text>
</comment>
<dbReference type="GO" id="GO:0044718">
    <property type="term" value="P:siderophore transmembrane transport"/>
    <property type="evidence" value="ECO:0007669"/>
    <property type="project" value="TreeGrafter"/>
</dbReference>
<proteinExistence type="inferred from homology"/>
<keyword evidence="17" id="KW-1185">Reference proteome</keyword>
<sequence length="750" mass="81926">MASIARAFPARVGAVALACVAGSVGAQASGEAGVAAAGAAARLPEVVVSGARSERTLDEVPAAVDILRDDALDPAEVQDIRDLVREIPNVSVKRAAVRFSAVSPGGTGRDGNAGFNIRGLEGNRVLLLVDGVRVPRELVSGVFGSAAFGRDYYDLGLVSRVEILRGAHSALYGSDGLAGVVAMYTTQPSDLLRGGSSWGGRAVAAFDGEDRARRIGLTLASAAENWQWLGSVQLGRARELSNQGERVTADSSRTAPNPERFEHEGLLAKLVHTPGGGQRHTFTVEYVNREGEVEVLSGRSAAIVAPTSVADLDGTLSMRRARLSWDGRWRLDAPLADELRVLLARQNARAFESATEWRPLQPPAQRERQRQVTYEEALTQLAVQAQRTQAVGGGWSARWVYGLDVIRTDMDNLLTGTVPPPYERYPLKRFPDTRESTTALFAQAEWAQDAWSLIPALRYDRVRLRAARDALYPLEPAQLSDGAWSPKIGVIWRAHPRQQVFANVAAGFRAPGPLQLNNFFENLSGASGAYKTIPNPNLKPETSRTLELGWRGQEERWQWEAVLFRGRYRDFIEDLVYVGGRGTVADPLIFQSVNRSRVTLHGLEFKGRLDLTPSTAVRWAWGRTEGTVDTTGKPLNSVNPPELIVGVEHRVDEALALGASLRHVRGKKAGDVDDAGIVGGQFRPPAFTTLDVRMRWRLDRDWQLSAAVRNLTDRRYWEWTNVRGLSATSPVLEAYTAAGRSLAVALTRSF</sequence>
<evidence type="ECO:0000256" key="5">
    <source>
        <dbReference type="ARBA" id="ARBA00022692"/>
    </source>
</evidence>
<evidence type="ECO:0000256" key="12">
    <source>
        <dbReference type="RuleBase" id="RU003357"/>
    </source>
</evidence>
<dbReference type="AlphaFoldDB" id="A0A554W9Z7"/>
<keyword evidence="5 11" id="KW-0812">Transmembrane</keyword>
<dbReference type="Pfam" id="PF07715">
    <property type="entry name" value="Plug"/>
    <property type="match status" value="1"/>
</dbReference>
<evidence type="ECO:0000259" key="15">
    <source>
        <dbReference type="Pfam" id="PF07715"/>
    </source>
</evidence>
<dbReference type="EMBL" id="VJNB01000003">
    <property type="protein sequence ID" value="TSE20396.1"/>
    <property type="molecule type" value="Genomic_DNA"/>
</dbReference>
<feature type="signal peptide" evidence="13">
    <location>
        <begin position="1"/>
        <end position="28"/>
    </location>
</feature>
<evidence type="ECO:0000256" key="7">
    <source>
        <dbReference type="ARBA" id="ARBA00023077"/>
    </source>
</evidence>
<keyword evidence="7 12" id="KW-0798">TonB box</keyword>
<dbReference type="InterPro" id="IPR037066">
    <property type="entry name" value="Plug_dom_sf"/>
</dbReference>
<comment type="similarity">
    <text evidence="2 11 12">Belongs to the TonB-dependent receptor family.</text>
</comment>
<evidence type="ECO:0000259" key="14">
    <source>
        <dbReference type="Pfam" id="PF00593"/>
    </source>
</evidence>